<dbReference type="AlphaFoldDB" id="C5LB37"/>
<sequence length="71" mass="7863">MLAATNANPRMFWLYMSAAKAFNIDVESEISLPNMRLLLGHYKTALRLVFGTLILLDNGVQLSGRAHTMGP</sequence>
<dbReference type="EMBL" id="GG680905">
    <property type="protein sequence ID" value="EER05965.1"/>
    <property type="molecule type" value="Genomic_DNA"/>
</dbReference>
<keyword evidence="2" id="KW-1185">Reference proteome</keyword>
<evidence type="ECO:0000313" key="2">
    <source>
        <dbReference type="Proteomes" id="UP000007800"/>
    </source>
</evidence>
<name>C5LB37_PERM5</name>
<dbReference type="RefSeq" id="XP_002774149.1">
    <property type="nucleotide sequence ID" value="XM_002774103.1"/>
</dbReference>
<accession>C5LB37</accession>
<organism evidence="2">
    <name type="scientific">Perkinsus marinus (strain ATCC 50983 / TXsc)</name>
    <dbReference type="NCBI Taxonomy" id="423536"/>
    <lineage>
        <taxon>Eukaryota</taxon>
        <taxon>Sar</taxon>
        <taxon>Alveolata</taxon>
        <taxon>Perkinsozoa</taxon>
        <taxon>Perkinsea</taxon>
        <taxon>Perkinsida</taxon>
        <taxon>Perkinsidae</taxon>
        <taxon>Perkinsus</taxon>
    </lineage>
</organism>
<gene>
    <name evidence="1" type="ORF">Pmar_PMAR028150</name>
</gene>
<protein>
    <submittedName>
        <fullName evidence="1">Uncharacterized protein</fullName>
    </submittedName>
</protein>
<dbReference type="InParanoid" id="C5LB37"/>
<evidence type="ECO:0000313" key="1">
    <source>
        <dbReference type="EMBL" id="EER05965.1"/>
    </source>
</evidence>
<proteinExistence type="predicted"/>
<reference evidence="1 2" key="1">
    <citation type="submission" date="2008-07" db="EMBL/GenBank/DDBJ databases">
        <authorList>
            <person name="El-Sayed N."/>
            <person name="Caler E."/>
            <person name="Inman J."/>
            <person name="Amedeo P."/>
            <person name="Hass B."/>
            <person name="Wortman J."/>
        </authorList>
    </citation>
    <scope>NUCLEOTIDE SEQUENCE [LARGE SCALE GENOMIC DNA]</scope>
    <source>
        <strain evidence="2">ATCC 50983 / TXsc</strain>
    </source>
</reference>
<dbReference type="Proteomes" id="UP000007800">
    <property type="component" value="Unassembled WGS sequence"/>
</dbReference>
<dbReference type="GeneID" id="9087204"/>